<dbReference type="InterPro" id="IPR011991">
    <property type="entry name" value="ArsR-like_HTH"/>
</dbReference>
<accession>A0A0F9HZ82</accession>
<dbReference type="EMBL" id="LAZR01022846">
    <property type="protein sequence ID" value="KKL80462.1"/>
    <property type="molecule type" value="Genomic_DNA"/>
</dbReference>
<sequence>MQTSKIAENRNLVEDVLGSRARVKIIKALAFDEELTISLLIRKTRLNYVIAMKHLKTLESLNLISEKRFGRIRIYRYNIENPKARSLKKFMEIWEDK</sequence>
<dbReference type="GO" id="GO:0003700">
    <property type="term" value="F:DNA-binding transcription factor activity"/>
    <property type="evidence" value="ECO:0007669"/>
    <property type="project" value="InterPro"/>
</dbReference>
<dbReference type="InterPro" id="IPR036388">
    <property type="entry name" value="WH-like_DNA-bd_sf"/>
</dbReference>
<dbReference type="CDD" id="cd00090">
    <property type="entry name" value="HTH_ARSR"/>
    <property type="match status" value="1"/>
</dbReference>
<evidence type="ECO:0000259" key="1">
    <source>
        <dbReference type="PROSITE" id="PS50987"/>
    </source>
</evidence>
<proteinExistence type="predicted"/>
<evidence type="ECO:0000313" key="2">
    <source>
        <dbReference type="EMBL" id="KKL80462.1"/>
    </source>
</evidence>
<dbReference type="SUPFAM" id="SSF46785">
    <property type="entry name" value="Winged helix' DNA-binding domain"/>
    <property type="match status" value="1"/>
</dbReference>
<dbReference type="InterPro" id="IPR001845">
    <property type="entry name" value="HTH_ArsR_DNA-bd_dom"/>
</dbReference>
<protein>
    <recommendedName>
        <fullName evidence="1">HTH arsR-type domain-containing protein</fullName>
    </recommendedName>
</protein>
<name>A0A0F9HZ82_9ZZZZ</name>
<dbReference type="InterPro" id="IPR036390">
    <property type="entry name" value="WH_DNA-bd_sf"/>
</dbReference>
<feature type="domain" description="HTH arsR-type" evidence="1">
    <location>
        <begin position="2"/>
        <end position="97"/>
    </location>
</feature>
<reference evidence="2" key="1">
    <citation type="journal article" date="2015" name="Nature">
        <title>Complex archaea that bridge the gap between prokaryotes and eukaryotes.</title>
        <authorList>
            <person name="Spang A."/>
            <person name="Saw J.H."/>
            <person name="Jorgensen S.L."/>
            <person name="Zaremba-Niedzwiedzka K."/>
            <person name="Martijn J."/>
            <person name="Lind A.E."/>
            <person name="van Eijk R."/>
            <person name="Schleper C."/>
            <person name="Guy L."/>
            <person name="Ettema T.J."/>
        </authorList>
    </citation>
    <scope>NUCLEOTIDE SEQUENCE</scope>
</reference>
<dbReference type="PROSITE" id="PS50987">
    <property type="entry name" value="HTH_ARSR_2"/>
    <property type="match status" value="1"/>
</dbReference>
<dbReference type="SMART" id="SM00418">
    <property type="entry name" value="HTH_ARSR"/>
    <property type="match status" value="1"/>
</dbReference>
<dbReference type="Gene3D" id="1.10.10.10">
    <property type="entry name" value="Winged helix-like DNA-binding domain superfamily/Winged helix DNA-binding domain"/>
    <property type="match status" value="1"/>
</dbReference>
<comment type="caution">
    <text evidence="2">The sequence shown here is derived from an EMBL/GenBank/DDBJ whole genome shotgun (WGS) entry which is preliminary data.</text>
</comment>
<organism evidence="2">
    <name type="scientific">marine sediment metagenome</name>
    <dbReference type="NCBI Taxonomy" id="412755"/>
    <lineage>
        <taxon>unclassified sequences</taxon>
        <taxon>metagenomes</taxon>
        <taxon>ecological metagenomes</taxon>
    </lineage>
</organism>
<dbReference type="AlphaFoldDB" id="A0A0F9HZ82"/>
<gene>
    <name evidence="2" type="ORF">LCGC14_2004530</name>
</gene>